<dbReference type="Proteomes" id="UP000215005">
    <property type="component" value="Chromosome"/>
</dbReference>
<name>A0A223S9A8_9ACTN</name>
<dbReference type="KEGG" id="ngv:CDO52_19590"/>
<reference evidence="1 2" key="1">
    <citation type="submission" date="2017-08" db="EMBL/GenBank/DDBJ databases">
        <title>The complete genome sequence of Nocardiopsis gilva YIM 90087.</title>
        <authorList>
            <person name="Yin M."/>
            <person name="Tang S."/>
        </authorList>
    </citation>
    <scope>NUCLEOTIDE SEQUENCE [LARGE SCALE GENOMIC DNA]</scope>
    <source>
        <strain evidence="1 2">YIM 90087</strain>
    </source>
</reference>
<evidence type="ECO:0000313" key="2">
    <source>
        <dbReference type="Proteomes" id="UP000215005"/>
    </source>
</evidence>
<dbReference type="EMBL" id="CP022753">
    <property type="protein sequence ID" value="ASU84710.1"/>
    <property type="molecule type" value="Genomic_DNA"/>
</dbReference>
<dbReference type="AlphaFoldDB" id="A0A223S9A8"/>
<organism evidence="1 2">
    <name type="scientific">Nocardiopsis gilva YIM 90087</name>
    <dbReference type="NCBI Taxonomy" id="1235441"/>
    <lineage>
        <taxon>Bacteria</taxon>
        <taxon>Bacillati</taxon>
        <taxon>Actinomycetota</taxon>
        <taxon>Actinomycetes</taxon>
        <taxon>Streptosporangiales</taxon>
        <taxon>Nocardiopsidaceae</taxon>
        <taxon>Nocardiopsis</taxon>
    </lineage>
</organism>
<accession>A0A223S9A8</accession>
<evidence type="ECO:0000313" key="1">
    <source>
        <dbReference type="EMBL" id="ASU84710.1"/>
    </source>
</evidence>
<proteinExistence type="predicted"/>
<sequence length="74" mass="8139">MTSAISSTRFGDITVSYDPELPLLQRFTVRGRGGRIVRLGAPYGEARRALIRECKLSTDEASRLLERAAGVGSW</sequence>
<dbReference type="RefSeq" id="WP_017619245.1">
    <property type="nucleotide sequence ID" value="NZ_ANBG01000232.1"/>
</dbReference>
<protein>
    <submittedName>
        <fullName evidence="1">Uncharacterized protein</fullName>
    </submittedName>
</protein>
<gene>
    <name evidence="1" type="ORF">CDO52_19590</name>
</gene>
<keyword evidence="2" id="KW-1185">Reference proteome</keyword>